<accession>A0A502CZK8</accession>
<dbReference type="EMBL" id="RCZM01000002">
    <property type="protein sequence ID" value="TPG18104.1"/>
    <property type="molecule type" value="Genomic_DNA"/>
</dbReference>
<proteinExistence type="predicted"/>
<evidence type="ECO:0000313" key="2">
    <source>
        <dbReference type="EMBL" id="TPG18104.1"/>
    </source>
</evidence>
<dbReference type="InterPro" id="IPR005801">
    <property type="entry name" value="ADC_synthase"/>
</dbReference>
<dbReference type="RefSeq" id="WP_140738037.1">
    <property type="nucleotide sequence ID" value="NZ_RCZM01000002.1"/>
</dbReference>
<sequence>MEAATGHARFGGLLATHPVEVRHDVDAIESGFWAVVAEFEGDVTAVRFETVDRYAAAPPPTPWSPLEGEWDSSLDHAAYLDGVAEIRERIAAGTVYQVNLCRVMSHELPDDADLEGLARLLERGNPAPHAGRIWVPSAGLDVVCASPEAFLLRDGDRLESRPIKGTATSIEAMLPKDYAENVMIVDLVRNDLSHVCREGTVRVDHLCRPEEHPGLVHLVSAVSGELRPGVGWSELMAATFPPGSVSGAPKHTALQAIADLETADRGPYCGAVGWIDADEGTAELAVGIRSFWAERDDAGRRWLRFGTGAGITWGSDPEQEWVETQVKSRRLVGLASGKVEA</sequence>
<name>A0A502CZK8_9MICO</name>
<dbReference type="PRINTS" id="PR00095">
    <property type="entry name" value="ANTSNTHASEI"/>
</dbReference>
<dbReference type="InterPro" id="IPR019999">
    <property type="entry name" value="Anth_synth_I-like"/>
</dbReference>
<dbReference type="Pfam" id="PF00425">
    <property type="entry name" value="Chorismate_bind"/>
    <property type="match status" value="1"/>
</dbReference>
<comment type="caution">
    <text evidence="2">The sequence shown here is derived from an EMBL/GenBank/DDBJ whole genome shotgun (WGS) entry which is preliminary data.</text>
</comment>
<reference evidence="2 3" key="1">
    <citation type="journal article" date="2019" name="Environ. Microbiol.">
        <title>Species interactions and distinct microbial communities in high Arctic permafrost affected cryosols are associated with the CH4 and CO2 gas fluxes.</title>
        <authorList>
            <person name="Altshuler I."/>
            <person name="Hamel J."/>
            <person name="Turney S."/>
            <person name="Magnuson E."/>
            <person name="Levesque R."/>
            <person name="Greer C."/>
            <person name="Whyte L.G."/>
        </authorList>
    </citation>
    <scope>NUCLEOTIDE SEQUENCE [LARGE SCALE GENOMIC DNA]</scope>
    <source>
        <strain evidence="2 3">S9.3A</strain>
    </source>
</reference>
<feature type="domain" description="Chorismate-utilising enzyme C-terminal" evidence="1">
    <location>
        <begin position="76"/>
        <end position="327"/>
    </location>
</feature>
<protein>
    <submittedName>
        <fullName evidence="2">Anthranilate synthase component I family protein</fullName>
    </submittedName>
</protein>
<dbReference type="Gene3D" id="3.60.120.10">
    <property type="entry name" value="Anthranilate synthase"/>
    <property type="match status" value="1"/>
</dbReference>
<dbReference type="OrthoDB" id="3518032at2"/>
<keyword evidence="3" id="KW-1185">Reference proteome</keyword>
<dbReference type="InterPro" id="IPR015890">
    <property type="entry name" value="Chorismate_C"/>
</dbReference>
<dbReference type="AlphaFoldDB" id="A0A502CZK8"/>
<evidence type="ECO:0000313" key="3">
    <source>
        <dbReference type="Proteomes" id="UP000317722"/>
    </source>
</evidence>
<gene>
    <name evidence="2" type="ORF">EAH86_06800</name>
</gene>
<organism evidence="2 3">
    <name type="scientific">Pedococcus bigeumensis</name>
    <dbReference type="NCBI Taxonomy" id="433644"/>
    <lineage>
        <taxon>Bacteria</taxon>
        <taxon>Bacillati</taxon>
        <taxon>Actinomycetota</taxon>
        <taxon>Actinomycetes</taxon>
        <taxon>Micrococcales</taxon>
        <taxon>Intrasporangiaceae</taxon>
        <taxon>Pedococcus</taxon>
    </lineage>
</organism>
<dbReference type="PANTHER" id="PTHR11236:SF50">
    <property type="entry name" value="AMINODEOXYCHORISMATE SYNTHASE COMPONENT 1"/>
    <property type="match status" value="1"/>
</dbReference>
<dbReference type="PANTHER" id="PTHR11236">
    <property type="entry name" value="AMINOBENZOATE/ANTHRANILATE SYNTHASE"/>
    <property type="match status" value="1"/>
</dbReference>
<dbReference type="Proteomes" id="UP000317722">
    <property type="component" value="Unassembled WGS sequence"/>
</dbReference>
<dbReference type="GO" id="GO:0000162">
    <property type="term" value="P:L-tryptophan biosynthetic process"/>
    <property type="evidence" value="ECO:0007669"/>
    <property type="project" value="TreeGrafter"/>
</dbReference>
<dbReference type="GO" id="GO:0046820">
    <property type="term" value="F:4-amino-4-deoxychorismate synthase activity"/>
    <property type="evidence" value="ECO:0007669"/>
    <property type="project" value="TreeGrafter"/>
</dbReference>
<dbReference type="SUPFAM" id="SSF56322">
    <property type="entry name" value="ADC synthase"/>
    <property type="match status" value="1"/>
</dbReference>
<evidence type="ECO:0000259" key="1">
    <source>
        <dbReference type="Pfam" id="PF00425"/>
    </source>
</evidence>